<keyword evidence="2" id="KW-1185">Reference proteome</keyword>
<protein>
    <recommendedName>
        <fullName evidence="3">Butirosin biosynthesis protein H-like</fullName>
    </recommendedName>
</protein>
<accession>A0A2V2YU49</accession>
<evidence type="ECO:0008006" key="3">
    <source>
        <dbReference type="Google" id="ProtNLM"/>
    </source>
</evidence>
<organism evidence="1 2">
    <name type="scientific">Paenibacillus cellulosilyticus</name>
    <dbReference type="NCBI Taxonomy" id="375489"/>
    <lineage>
        <taxon>Bacteria</taxon>
        <taxon>Bacillati</taxon>
        <taxon>Bacillota</taxon>
        <taxon>Bacilli</taxon>
        <taxon>Bacillales</taxon>
        <taxon>Paenibacillaceae</taxon>
        <taxon>Paenibacillus</taxon>
    </lineage>
</organism>
<dbReference type="Proteomes" id="UP000246635">
    <property type="component" value="Unassembled WGS sequence"/>
</dbReference>
<dbReference type="RefSeq" id="WP_110044106.1">
    <property type="nucleotide sequence ID" value="NZ_CP054612.1"/>
</dbReference>
<sequence length="341" mass="40740">MKQIIELPLYEPKVKSYLHHAYQFAITGKDQKTKASWFYMNYIHLVCEYYFLQFYMPDQDGDNWGIKNPFIEREVISRRFILDNNIDLIEMIRNELNSGRYIVSYVNEKYILGSYANLNNENFNHMIMIHGYDTSKEIFLYSSFNKDRSFHRGEVPFSKFSASYFDNEYDYENTESRMQFLKLQREEINFTFDLSTYIRSLYIYRDSLPPDNNIFQQKKSKIEISFGLNTYDSVASYLAQFTNGDDSIIFNNLMISIHLLVEHKELLIECLEYIVSFSGKKIAHYIQRYEELYNGFLLLRNKMLKFYVSKDIRCLVGIERGLLELKNNEYSLLTAIILELQ</sequence>
<dbReference type="OrthoDB" id="2570504at2"/>
<comment type="caution">
    <text evidence="1">The sequence shown here is derived from an EMBL/GenBank/DDBJ whole genome shotgun (WGS) entry which is preliminary data.</text>
</comment>
<evidence type="ECO:0000313" key="2">
    <source>
        <dbReference type="Proteomes" id="UP000246635"/>
    </source>
</evidence>
<dbReference type="EMBL" id="QGTQ01000007">
    <property type="protein sequence ID" value="PWW03211.1"/>
    <property type="molecule type" value="Genomic_DNA"/>
</dbReference>
<proteinExistence type="predicted"/>
<dbReference type="AlphaFoldDB" id="A0A2V2YU49"/>
<gene>
    <name evidence="1" type="ORF">DFQ01_107108</name>
</gene>
<name>A0A2V2YU49_9BACL</name>
<evidence type="ECO:0000313" key="1">
    <source>
        <dbReference type="EMBL" id="PWW03211.1"/>
    </source>
</evidence>
<reference evidence="1 2" key="1">
    <citation type="submission" date="2018-05" db="EMBL/GenBank/DDBJ databases">
        <title>Genomic Encyclopedia of Type Strains, Phase III (KMG-III): the genomes of soil and plant-associated and newly described type strains.</title>
        <authorList>
            <person name="Whitman W."/>
        </authorList>
    </citation>
    <scope>NUCLEOTIDE SEQUENCE [LARGE SCALE GENOMIC DNA]</scope>
    <source>
        <strain evidence="1 2">CECT 5696</strain>
    </source>
</reference>